<dbReference type="AlphaFoldDB" id="C5L3G9"/>
<reference evidence="3 4" key="1">
    <citation type="submission" date="2008-07" db="EMBL/GenBank/DDBJ databases">
        <authorList>
            <person name="El-Sayed N."/>
            <person name="Caler E."/>
            <person name="Inman J."/>
            <person name="Amedeo P."/>
            <person name="Hass B."/>
            <person name="Wortman J."/>
        </authorList>
    </citation>
    <scope>NUCLEOTIDE SEQUENCE [LARGE SCALE GENOMIC DNA]</scope>
    <source>
        <strain evidence="4">ATCC 50983 / TXsc</strain>
    </source>
</reference>
<gene>
    <name evidence="3" type="ORF">Pmar_PMAR017598</name>
</gene>
<protein>
    <recommendedName>
        <fullName evidence="2">Saccharopine dehydrogenase NADP binding domain-containing protein</fullName>
    </recommendedName>
</protein>
<dbReference type="InterPro" id="IPR051276">
    <property type="entry name" value="Saccharopine_DH-like_oxidrdct"/>
</dbReference>
<evidence type="ECO:0000313" key="4">
    <source>
        <dbReference type="Proteomes" id="UP000007800"/>
    </source>
</evidence>
<evidence type="ECO:0000256" key="1">
    <source>
        <dbReference type="ARBA" id="ARBA00038048"/>
    </source>
</evidence>
<dbReference type="Pfam" id="PF03435">
    <property type="entry name" value="Sacchrp_dh_NADP"/>
    <property type="match status" value="1"/>
</dbReference>
<sequence length="197" mass="20768">MSHSVTSQHSEGSRDFDVVVFGCTGLVGRLTLKTVVELAVPAGLKVAAAGRNEERMKEIISELPASGATVKYIAADAYDSHSIQEMARRTRLVLNCAGPFTVHGEVVVRACVEAGTDYMDTTGEINFAEAMQLKYSAAAKASGSIVVSSCAFDAVPGDMGVQIMHDVLSKNNGIPYSVEAFLEIIEGPQGYTGGFGT</sequence>
<dbReference type="Proteomes" id="UP000007800">
    <property type="component" value="Unassembled WGS sequence"/>
</dbReference>
<dbReference type="OrthoDB" id="10268090at2759"/>
<dbReference type="EMBL" id="GG678922">
    <property type="protein sequence ID" value="EER08548.1"/>
    <property type="molecule type" value="Genomic_DNA"/>
</dbReference>
<dbReference type="GO" id="GO:0009247">
    <property type="term" value="P:glycolipid biosynthetic process"/>
    <property type="evidence" value="ECO:0007669"/>
    <property type="project" value="TreeGrafter"/>
</dbReference>
<dbReference type="InParanoid" id="C5L3G9"/>
<organism evidence="4">
    <name type="scientific">Perkinsus marinus (strain ATCC 50983 / TXsc)</name>
    <dbReference type="NCBI Taxonomy" id="423536"/>
    <lineage>
        <taxon>Eukaryota</taxon>
        <taxon>Sar</taxon>
        <taxon>Alveolata</taxon>
        <taxon>Perkinsozoa</taxon>
        <taxon>Perkinsea</taxon>
        <taxon>Perkinsida</taxon>
        <taxon>Perkinsidae</taxon>
        <taxon>Perkinsus</taxon>
    </lineage>
</organism>
<dbReference type="PANTHER" id="PTHR12286:SF5">
    <property type="entry name" value="SACCHAROPINE DEHYDROGENASE-LIKE OXIDOREDUCTASE"/>
    <property type="match status" value="1"/>
</dbReference>
<dbReference type="InterPro" id="IPR036291">
    <property type="entry name" value="NAD(P)-bd_dom_sf"/>
</dbReference>
<name>C5L3G9_PERM5</name>
<dbReference type="GeneID" id="9042160"/>
<evidence type="ECO:0000259" key="2">
    <source>
        <dbReference type="Pfam" id="PF03435"/>
    </source>
</evidence>
<dbReference type="PANTHER" id="PTHR12286">
    <property type="entry name" value="SACCHAROPINE DEHYDROGENASE-LIKE OXIDOREDUCTASE"/>
    <property type="match status" value="1"/>
</dbReference>
<dbReference type="GO" id="GO:0005811">
    <property type="term" value="C:lipid droplet"/>
    <property type="evidence" value="ECO:0007669"/>
    <property type="project" value="TreeGrafter"/>
</dbReference>
<dbReference type="InterPro" id="IPR005097">
    <property type="entry name" value="Sacchrp_dh_NADP-bd"/>
</dbReference>
<comment type="similarity">
    <text evidence="1">Belongs to the saccharopine dehydrogenase family.</text>
</comment>
<keyword evidence="4" id="KW-1185">Reference proteome</keyword>
<dbReference type="SUPFAM" id="SSF51735">
    <property type="entry name" value="NAD(P)-binding Rossmann-fold domains"/>
    <property type="match status" value="1"/>
</dbReference>
<accession>C5L3G9</accession>
<proteinExistence type="inferred from homology"/>
<dbReference type="GO" id="GO:0005886">
    <property type="term" value="C:plasma membrane"/>
    <property type="evidence" value="ECO:0007669"/>
    <property type="project" value="TreeGrafter"/>
</dbReference>
<feature type="domain" description="Saccharopine dehydrogenase NADP binding" evidence="2">
    <location>
        <begin position="18"/>
        <end position="147"/>
    </location>
</feature>
<dbReference type="Gene3D" id="3.40.50.720">
    <property type="entry name" value="NAD(P)-binding Rossmann-like Domain"/>
    <property type="match status" value="1"/>
</dbReference>
<dbReference type="OMA" id="ARTHWAD"/>
<dbReference type="RefSeq" id="XP_002776732.1">
    <property type="nucleotide sequence ID" value="XM_002776686.1"/>
</dbReference>
<dbReference type="GO" id="GO:0005739">
    <property type="term" value="C:mitochondrion"/>
    <property type="evidence" value="ECO:0007669"/>
    <property type="project" value="TreeGrafter"/>
</dbReference>
<evidence type="ECO:0000313" key="3">
    <source>
        <dbReference type="EMBL" id="EER08548.1"/>
    </source>
</evidence>